<dbReference type="GO" id="GO:0003723">
    <property type="term" value="F:RNA binding"/>
    <property type="evidence" value="ECO:0007669"/>
    <property type="project" value="TreeGrafter"/>
</dbReference>
<keyword evidence="5" id="KW-0067">ATP-binding</keyword>
<feature type="compositionally biased region" description="Basic and acidic residues" evidence="6">
    <location>
        <begin position="42"/>
        <end position="55"/>
    </location>
</feature>
<feature type="compositionally biased region" description="Polar residues" evidence="6">
    <location>
        <begin position="661"/>
        <end position="670"/>
    </location>
</feature>
<feature type="compositionally biased region" description="Basic and acidic residues" evidence="6">
    <location>
        <begin position="641"/>
        <end position="651"/>
    </location>
</feature>
<dbReference type="OrthoDB" id="9805696at2"/>
<dbReference type="InterPro" id="IPR050547">
    <property type="entry name" value="DEAD_box_RNA_helicases"/>
</dbReference>
<dbReference type="PANTHER" id="PTHR47963:SF8">
    <property type="entry name" value="ATP-DEPENDENT RNA HELICASE DEAD"/>
    <property type="match status" value="1"/>
</dbReference>
<feature type="region of interest" description="Disordered" evidence="6">
    <location>
        <begin position="1"/>
        <end position="95"/>
    </location>
</feature>
<dbReference type="Pfam" id="PF00270">
    <property type="entry name" value="DEAD"/>
    <property type="match status" value="1"/>
</dbReference>
<dbReference type="PANTHER" id="PTHR47963">
    <property type="entry name" value="DEAD-BOX ATP-DEPENDENT RNA HELICASE 47, MITOCHONDRIAL"/>
    <property type="match status" value="1"/>
</dbReference>
<evidence type="ECO:0000256" key="3">
    <source>
        <dbReference type="ARBA" id="ARBA00022801"/>
    </source>
</evidence>
<evidence type="ECO:0000256" key="5">
    <source>
        <dbReference type="ARBA" id="ARBA00022840"/>
    </source>
</evidence>
<dbReference type="KEGG" id="saqi:AXG55_02695"/>
<sequence>MTRMTKKKEVSEKTDKTSKAKPSAIRSKKASTKADAPAPKTKKQESTKSLKETKSPTKAAPKKTKEVAAKKEKVTKAEAIKPQTMKKTASSSKKSVEMLPQETLFPDISPSFPPKAVEVQAQKESLVQKNEVAPEKVIHKLEEKVTKQQLSSKFKPLILTLDTIPAPQYVVPNEMEKKTKNITFENLIASDSIIEAVKKAGFLEPNETLQKALPATLRGSDVLLLKPKEVEGFLIGTVTAASKILSESLPKGTAQCPSVLFISPSQKKADEVYLASQAIFNSLGISVAKLNENSQAEDNATVTSQSIDVLVATPKSMNAALQSKSIKSKNIGLCFAMEAQSFTNEEIIADLEQTLAELSQDRTQKIITSNENSPYVREFSFKFLEDPEYISTLPSQIKERNPKQFAHSLQATQKFQVLLGHLKTHKPNCAAIFANTKAVAEWIAFKLHGNGIKVELITSQLSPQKKVSLAKSIRSGEVNVIVTNDAIANSLGIRELNCIYNFDLPDVAETFMKRIARIEGAKNPIAVSFICEDYGFNIKAIENTLGFKIHIATPDKNYFNLKDISEYPLEPSGKVKRIGVVYDEVVEETKEEIVQPKVESKIEVKVEPKTTKKYELESSNTTRVAPPQAAGASAFSAKLYPRPESENKEENAAFAKDATSKTHSTASFSQKPFEPRKNAYQQGNRPQFDSSMNRAGSDKFVRRDERAKDAIDAARLAAKAANEKRRDRTTQKTATSPKRPGLFDIMVSLVQDAVQSAAHAAKESVANNIQENLPKLSTVLDRFKILKKPSKLPEDNNKE</sequence>
<dbReference type="Pfam" id="PF00271">
    <property type="entry name" value="Helicase_C"/>
    <property type="match status" value="1"/>
</dbReference>
<feature type="compositionally biased region" description="Basic and acidic residues" evidence="6">
    <location>
        <begin position="7"/>
        <end position="18"/>
    </location>
</feature>
<dbReference type="PROSITE" id="PS51192">
    <property type="entry name" value="HELICASE_ATP_BIND_1"/>
    <property type="match status" value="1"/>
</dbReference>
<evidence type="ECO:0000313" key="10">
    <source>
        <dbReference type="Proteomes" id="UP000184731"/>
    </source>
</evidence>
<organism evidence="9 10">
    <name type="scientific">Silvanigrella aquatica</name>
    <dbReference type="NCBI Taxonomy" id="1915309"/>
    <lineage>
        <taxon>Bacteria</taxon>
        <taxon>Pseudomonadati</taxon>
        <taxon>Bdellovibrionota</taxon>
        <taxon>Oligoflexia</taxon>
        <taxon>Silvanigrellales</taxon>
        <taxon>Silvanigrellaceae</taxon>
        <taxon>Silvanigrella</taxon>
    </lineage>
</organism>
<dbReference type="GO" id="GO:0005524">
    <property type="term" value="F:ATP binding"/>
    <property type="evidence" value="ECO:0007669"/>
    <property type="project" value="UniProtKB-KW"/>
</dbReference>
<evidence type="ECO:0000256" key="2">
    <source>
        <dbReference type="ARBA" id="ARBA00022741"/>
    </source>
</evidence>
<proteinExistence type="predicted"/>
<feature type="domain" description="Helicase C-terminal" evidence="8">
    <location>
        <begin position="414"/>
        <end position="565"/>
    </location>
</feature>
<dbReference type="EC" id="3.6.4.13" evidence="1"/>
<dbReference type="SUPFAM" id="SSF52540">
    <property type="entry name" value="P-loop containing nucleoside triphosphate hydrolases"/>
    <property type="match status" value="1"/>
</dbReference>
<dbReference type="InterPro" id="IPR001650">
    <property type="entry name" value="Helicase_C-like"/>
</dbReference>
<dbReference type="RefSeq" id="WP_148696597.1">
    <property type="nucleotide sequence ID" value="NZ_CP017834.1"/>
</dbReference>
<dbReference type="Proteomes" id="UP000184731">
    <property type="component" value="Chromosome"/>
</dbReference>
<feature type="domain" description="Helicase ATP-binding" evidence="7">
    <location>
        <begin position="213"/>
        <end position="390"/>
    </location>
</feature>
<evidence type="ECO:0000313" key="9">
    <source>
        <dbReference type="EMBL" id="APJ02886.1"/>
    </source>
</evidence>
<feature type="compositionally biased region" description="Basic and acidic residues" evidence="6">
    <location>
        <begin position="721"/>
        <end position="730"/>
    </location>
</feature>
<reference evidence="9 10" key="1">
    <citation type="submission" date="2016-10" db="EMBL/GenBank/DDBJ databases">
        <title>Silvanigrella aquatica sp. nov., isolated from a freshwater lake located in the Black Forest, Germany, description of Silvanigrellaceae fam. nov., Silvanigrellales ord. nov., reclassification of the order Bdellovibrionales in the class Oligoflexia, reclassification of the families Bacteriovoracaceae and Halobacteriovoraceae in the new order Bacteriovoracales ord. nov., and reclassification of the family Pseudobacteriovoracaceae in the order Oligoflexiales.</title>
        <authorList>
            <person name="Hahn M.W."/>
            <person name="Schmidt J."/>
            <person name="Koll U."/>
            <person name="Rohde M."/>
            <person name="Verbag S."/>
            <person name="Pitt A."/>
            <person name="Nakai R."/>
            <person name="Naganuma T."/>
            <person name="Lang E."/>
        </authorList>
    </citation>
    <scope>NUCLEOTIDE SEQUENCE [LARGE SCALE GENOMIC DNA]</scope>
    <source>
        <strain evidence="9 10">MWH-Nonnen-W8red</strain>
    </source>
</reference>
<feature type="compositionally biased region" description="Polar residues" evidence="6">
    <location>
        <begin position="679"/>
        <end position="694"/>
    </location>
</feature>
<evidence type="ECO:0000259" key="7">
    <source>
        <dbReference type="PROSITE" id="PS51192"/>
    </source>
</evidence>
<keyword evidence="4" id="KW-0347">Helicase</keyword>
<dbReference type="InterPro" id="IPR027417">
    <property type="entry name" value="P-loop_NTPase"/>
</dbReference>
<evidence type="ECO:0000259" key="8">
    <source>
        <dbReference type="PROSITE" id="PS51194"/>
    </source>
</evidence>
<feature type="compositionally biased region" description="Basic and acidic residues" evidence="6">
    <location>
        <begin position="63"/>
        <end position="79"/>
    </location>
</feature>
<dbReference type="PROSITE" id="PS51194">
    <property type="entry name" value="HELICASE_CTER"/>
    <property type="match status" value="1"/>
</dbReference>
<evidence type="ECO:0000256" key="1">
    <source>
        <dbReference type="ARBA" id="ARBA00012552"/>
    </source>
</evidence>
<dbReference type="InterPro" id="IPR014001">
    <property type="entry name" value="Helicase_ATP-bd"/>
</dbReference>
<name>A0A1L4CY62_9BACT</name>
<protein>
    <recommendedName>
        <fullName evidence="1">RNA helicase</fullName>
        <ecNumber evidence="1">3.6.4.13</ecNumber>
    </recommendedName>
</protein>
<evidence type="ECO:0000256" key="4">
    <source>
        <dbReference type="ARBA" id="ARBA00022806"/>
    </source>
</evidence>
<dbReference type="GO" id="GO:0003724">
    <property type="term" value="F:RNA helicase activity"/>
    <property type="evidence" value="ECO:0007669"/>
    <property type="project" value="UniProtKB-EC"/>
</dbReference>
<gene>
    <name evidence="9" type="ORF">AXG55_02695</name>
</gene>
<keyword evidence="2" id="KW-0547">Nucleotide-binding</keyword>
<feature type="compositionally biased region" description="Basic and acidic residues" evidence="6">
    <location>
        <begin position="696"/>
        <end position="712"/>
    </location>
</feature>
<dbReference type="EMBL" id="CP017834">
    <property type="protein sequence ID" value="APJ02886.1"/>
    <property type="molecule type" value="Genomic_DNA"/>
</dbReference>
<keyword evidence="10" id="KW-1185">Reference proteome</keyword>
<keyword evidence="3" id="KW-0378">Hydrolase</keyword>
<dbReference type="STRING" id="1915309.AXG55_02695"/>
<evidence type="ECO:0000256" key="6">
    <source>
        <dbReference type="SAM" id="MobiDB-lite"/>
    </source>
</evidence>
<dbReference type="AlphaFoldDB" id="A0A1L4CY62"/>
<dbReference type="GO" id="GO:0016787">
    <property type="term" value="F:hydrolase activity"/>
    <property type="evidence" value="ECO:0007669"/>
    <property type="project" value="UniProtKB-KW"/>
</dbReference>
<dbReference type="Gene3D" id="3.40.50.300">
    <property type="entry name" value="P-loop containing nucleotide triphosphate hydrolases"/>
    <property type="match status" value="2"/>
</dbReference>
<accession>A0A1L4CY62</accession>
<dbReference type="SMART" id="SM00490">
    <property type="entry name" value="HELICc"/>
    <property type="match status" value="1"/>
</dbReference>
<dbReference type="InterPro" id="IPR011545">
    <property type="entry name" value="DEAD/DEAH_box_helicase_dom"/>
</dbReference>
<feature type="region of interest" description="Disordered" evidence="6">
    <location>
        <begin position="641"/>
        <end position="739"/>
    </location>
</feature>